<evidence type="ECO:0000256" key="4">
    <source>
        <dbReference type="ARBA" id="ARBA00022574"/>
    </source>
</evidence>
<dbReference type="Pfam" id="PF00400">
    <property type="entry name" value="WD40"/>
    <property type="match status" value="2"/>
</dbReference>
<evidence type="ECO:0000256" key="7">
    <source>
        <dbReference type="ARBA" id="ARBA00023242"/>
    </source>
</evidence>
<accession>G0U8Q7</accession>
<dbReference type="Gene3D" id="2.130.10.10">
    <property type="entry name" value="YVTN repeat-like/Quinoprotein amine dehydrogenase"/>
    <property type="match status" value="1"/>
</dbReference>
<sequence>MQTCKTAHGTFVHHMALDPSGTLLASCSSDRGVNIFHRPSQLGASSPWTLCCILRDHVATVTRVAWCLHREHGALLATVGADRWIYVYKISIVTQNGRLSAHAVKYPPVRGYEKDVITDVAFVPPQQHHVLLLSTASLDGWVRLYDIQPLQFLCKYTVTQEPEITRPLGARCSGISSIAWFPSPSEKSMTLAVGCMNGCFYLYRFAKEHDRFERVHGTQPERANGSIHHIVWAPPVGRCFQLLVLCCRSCVYIVRLDCVSPSAEAFQCDVFVWPHGAVCAAWSHSATLLYLISDDEATEWTVLQARDPTDHHSWEAVSQRGAR</sequence>
<evidence type="ECO:0008006" key="9">
    <source>
        <dbReference type="Google" id="ProtNLM"/>
    </source>
</evidence>
<protein>
    <recommendedName>
        <fullName evidence="9">Nucleoporin SEH1</fullName>
    </recommendedName>
</protein>
<dbReference type="InterPro" id="IPR037363">
    <property type="entry name" value="Sec13/Seh1_fam"/>
</dbReference>
<evidence type="ECO:0000256" key="2">
    <source>
        <dbReference type="ARBA" id="ARBA00010102"/>
    </source>
</evidence>
<dbReference type="GO" id="GO:0034198">
    <property type="term" value="P:cellular response to amino acid starvation"/>
    <property type="evidence" value="ECO:0007669"/>
    <property type="project" value="TreeGrafter"/>
</dbReference>
<dbReference type="InterPro" id="IPR036322">
    <property type="entry name" value="WD40_repeat_dom_sf"/>
</dbReference>
<dbReference type="GO" id="GO:0035859">
    <property type="term" value="C:Seh1-associated complex"/>
    <property type="evidence" value="ECO:0007669"/>
    <property type="project" value="TreeGrafter"/>
</dbReference>
<comment type="similarity">
    <text evidence="2">Belongs to the WD repeat SEC13 family.</text>
</comment>
<organism evidence="8">
    <name type="scientific">Trypanosoma vivax (strain Y486)</name>
    <dbReference type="NCBI Taxonomy" id="1055687"/>
    <lineage>
        <taxon>Eukaryota</taxon>
        <taxon>Discoba</taxon>
        <taxon>Euglenozoa</taxon>
        <taxon>Kinetoplastea</taxon>
        <taxon>Metakinetoplastina</taxon>
        <taxon>Trypanosomatida</taxon>
        <taxon>Trypanosomatidae</taxon>
        <taxon>Trypanosoma</taxon>
        <taxon>Duttonella</taxon>
    </lineage>
</organism>
<dbReference type="PANTHER" id="PTHR11024:SF3">
    <property type="entry name" value="NUCLEOPORIN SEH1"/>
    <property type="match status" value="1"/>
</dbReference>
<keyword evidence="4" id="KW-0853">WD repeat</keyword>
<dbReference type="GO" id="GO:0005198">
    <property type="term" value="F:structural molecule activity"/>
    <property type="evidence" value="ECO:0007669"/>
    <property type="project" value="InterPro"/>
</dbReference>
<evidence type="ECO:0000256" key="6">
    <source>
        <dbReference type="ARBA" id="ARBA00022927"/>
    </source>
</evidence>
<dbReference type="SUPFAM" id="SSF50978">
    <property type="entry name" value="WD40 repeat-like"/>
    <property type="match status" value="1"/>
</dbReference>
<evidence type="ECO:0000256" key="5">
    <source>
        <dbReference type="ARBA" id="ARBA00022737"/>
    </source>
</evidence>
<dbReference type="GO" id="GO:1904263">
    <property type="term" value="P:positive regulation of TORC1 signaling"/>
    <property type="evidence" value="ECO:0007669"/>
    <property type="project" value="TreeGrafter"/>
</dbReference>
<evidence type="ECO:0000256" key="3">
    <source>
        <dbReference type="ARBA" id="ARBA00022448"/>
    </source>
</evidence>
<evidence type="ECO:0000313" key="8">
    <source>
        <dbReference type="EMBL" id="CCC53985.1"/>
    </source>
</evidence>
<name>G0U8Q7_TRYVY</name>
<keyword evidence="6" id="KW-0653">Protein transport</keyword>
<dbReference type="GO" id="GO:0015031">
    <property type="term" value="P:protein transport"/>
    <property type="evidence" value="ECO:0007669"/>
    <property type="project" value="UniProtKB-KW"/>
</dbReference>
<comment type="subcellular location">
    <subcellularLocation>
        <location evidence="1">Nucleus envelope</location>
    </subcellularLocation>
</comment>
<dbReference type="SMART" id="SM00320">
    <property type="entry name" value="WD40"/>
    <property type="match status" value="4"/>
</dbReference>
<dbReference type="VEuPathDB" id="TriTrypDB:TvY486_1114690"/>
<keyword evidence="5" id="KW-0677">Repeat</keyword>
<keyword evidence="3" id="KW-0813">Transport</keyword>
<evidence type="ECO:0000256" key="1">
    <source>
        <dbReference type="ARBA" id="ARBA00004259"/>
    </source>
</evidence>
<gene>
    <name evidence="8" type="ORF">TVY486_1114690</name>
</gene>
<reference evidence="8" key="1">
    <citation type="journal article" date="2012" name="Proc. Natl. Acad. Sci. U.S.A.">
        <title>Antigenic diversity is generated by distinct evolutionary mechanisms in African trypanosome species.</title>
        <authorList>
            <person name="Jackson A.P."/>
            <person name="Berry A."/>
            <person name="Aslett M."/>
            <person name="Allison H.C."/>
            <person name="Burton P."/>
            <person name="Vavrova-Anderson J."/>
            <person name="Brown R."/>
            <person name="Browne H."/>
            <person name="Corton N."/>
            <person name="Hauser H."/>
            <person name="Gamble J."/>
            <person name="Gilderthorp R."/>
            <person name="Marcello L."/>
            <person name="McQuillan J."/>
            <person name="Otto T.D."/>
            <person name="Quail M.A."/>
            <person name="Sanders M.J."/>
            <person name="van Tonder A."/>
            <person name="Ginger M.L."/>
            <person name="Field M.C."/>
            <person name="Barry J.D."/>
            <person name="Hertz-Fowler C."/>
            <person name="Berriman M."/>
        </authorList>
    </citation>
    <scope>NUCLEOTIDE SEQUENCE</scope>
    <source>
        <strain evidence="8">Y486</strain>
    </source>
</reference>
<dbReference type="InterPro" id="IPR015943">
    <property type="entry name" value="WD40/YVTN_repeat-like_dom_sf"/>
</dbReference>
<dbReference type="PANTHER" id="PTHR11024">
    <property type="entry name" value="NUCLEAR PORE COMPLEX PROTEIN SEC13 / SEH1 FAMILY MEMBER"/>
    <property type="match status" value="1"/>
</dbReference>
<keyword evidence="7" id="KW-0539">Nucleus</keyword>
<dbReference type="AlphaFoldDB" id="G0U8Q7"/>
<dbReference type="EMBL" id="HE573027">
    <property type="protein sequence ID" value="CCC53985.1"/>
    <property type="molecule type" value="Genomic_DNA"/>
</dbReference>
<proteinExistence type="inferred from homology"/>
<dbReference type="InterPro" id="IPR001680">
    <property type="entry name" value="WD40_rpt"/>
</dbReference>
<dbReference type="GO" id="GO:0031080">
    <property type="term" value="C:nuclear pore outer ring"/>
    <property type="evidence" value="ECO:0007669"/>
    <property type="project" value="TreeGrafter"/>
</dbReference>